<dbReference type="AlphaFoldDB" id="A0A1I7IU72"/>
<dbReference type="Proteomes" id="UP000182649">
    <property type="component" value="Unassembled WGS sequence"/>
</dbReference>
<evidence type="ECO:0000313" key="2">
    <source>
        <dbReference type="Proteomes" id="UP000182649"/>
    </source>
</evidence>
<organism evidence="1 2">
    <name type="scientific">Nitrosospira multiformis</name>
    <dbReference type="NCBI Taxonomy" id="1231"/>
    <lineage>
        <taxon>Bacteria</taxon>
        <taxon>Pseudomonadati</taxon>
        <taxon>Pseudomonadota</taxon>
        <taxon>Betaproteobacteria</taxon>
        <taxon>Nitrosomonadales</taxon>
        <taxon>Nitrosomonadaceae</taxon>
        <taxon>Nitrosospira</taxon>
    </lineage>
</organism>
<sequence length="80" mass="8768">MFGSKHSNKKPAEAGLVGNKKAHVLDGFTLLVQPLVPSLELHRKKFVDPLKTKQLMSLAGPIERNYLLCLKSINLGDSSV</sequence>
<evidence type="ECO:0000313" key="1">
    <source>
        <dbReference type="EMBL" id="SFU76494.1"/>
    </source>
</evidence>
<dbReference type="EMBL" id="FPBZ01000027">
    <property type="protein sequence ID" value="SFU76494.1"/>
    <property type="molecule type" value="Genomic_DNA"/>
</dbReference>
<reference evidence="1 2" key="1">
    <citation type="submission" date="2016-10" db="EMBL/GenBank/DDBJ databases">
        <authorList>
            <person name="de Groot N.N."/>
        </authorList>
    </citation>
    <scope>NUCLEOTIDE SEQUENCE [LARGE SCALE GENOMIC DNA]</scope>
    <source>
        <strain evidence="1 2">Nl14</strain>
    </source>
</reference>
<name>A0A1I7IU72_9PROT</name>
<gene>
    <name evidence="1" type="ORF">SAMN05216417_1272</name>
</gene>
<accession>A0A1I7IU72</accession>
<protein>
    <submittedName>
        <fullName evidence="1">Uncharacterized protein</fullName>
    </submittedName>
</protein>
<proteinExistence type="predicted"/>